<gene>
    <name evidence="1" type="primary">ORF185750</name>
</gene>
<dbReference type="EMBL" id="HACG01045087">
    <property type="protein sequence ID" value="CEK91952.1"/>
    <property type="molecule type" value="Transcribed_RNA"/>
</dbReference>
<sequence>MYKNAMNVAHTRCTHAHFVGLNSEVVKIYTCCSEGYGFQSRLSQICSEIPMIVA</sequence>
<feature type="non-terminal residue" evidence="1">
    <location>
        <position position="54"/>
    </location>
</feature>
<organism evidence="1">
    <name type="scientific">Arion vulgaris</name>
    <dbReference type="NCBI Taxonomy" id="1028688"/>
    <lineage>
        <taxon>Eukaryota</taxon>
        <taxon>Metazoa</taxon>
        <taxon>Spiralia</taxon>
        <taxon>Lophotrochozoa</taxon>
        <taxon>Mollusca</taxon>
        <taxon>Gastropoda</taxon>
        <taxon>Heterobranchia</taxon>
        <taxon>Euthyneura</taxon>
        <taxon>Panpulmonata</taxon>
        <taxon>Eupulmonata</taxon>
        <taxon>Stylommatophora</taxon>
        <taxon>Helicina</taxon>
        <taxon>Arionoidea</taxon>
        <taxon>Arionidae</taxon>
        <taxon>Arion</taxon>
    </lineage>
</organism>
<proteinExistence type="predicted"/>
<evidence type="ECO:0000313" key="1">
    <source>
        <dbReference type="EMBL" id="CEK91952.1"/>
    </source>
</evidence>
<accession>A0A0B7BGH7</accession>
<dbReference type="AlphaFoldDB" id="A0A0B7BGH7"/>
<reference evidence="1" key="1">
    <citation type="submission" date="2014-12" db="EMBL/GenBank/DDBJ databases">
        <title>Insight into the proteome of Arion vulgaris.</title>
        <authorList>
            <person name="Aradska J."/>
            <person name="Bulat T."/>
            <person name="Smidak R."/>
            <person name="Sarate P."/>
            <person name="Gangsoo J."/>
            <person name="Sialana F."/>
            <person name="Bilban M."/>
            <person name="Lubec G."/>
        </authorList>
    </citation>
    <scope>NUCLEOTIDE SEQUENCE</scope>
    <source>
        <tissue evidence="1">Skin</tissue>
    </source>
</reference>
<name>A0A0B7BGH7_9EUPU</name>
<protein>
    <submittedName>
        <fullName evidence="1">Uncharacterized protein</fullName>
    </submittedName>
</protein>